<feature type="transmembrane region" description="Helical" evidence="2">
    <location>
        <begin position="148"/>
        <end position="171"/>
    </location>
</feature>
<sequence>MTQPAPVPPVRSSNEGHGARRQPGRGYAWAAGILGAGIPAGFLWWLLAPGGQNLISGDSALSSGTNSQGWLPRDLVLAGLFVFAGCLVAVLLSGRRDGGTRGLLLLSVAASAAAAVLAWQTGVLAGRWLGAPQDTSVNASAGFSLRSLTVLVLWPAAVAAGFFVLHIIGLLRASVDRYPNGDSGNTADGRTWQ</sequence>
<feature type="transmembrane region" description="Helical" evidence="2">
    <location>
        <begin position="75"/>
        <end position="92"/>
    </location>
</feature>
<evidence type="ECO:0000256" key="1">
    <source>
        <dbReference type="SAM" id="MobiDB-lite"/>
    </source>
</evidence>
<accession>A0A328HFY2</accession>
<keyword evidence="2" id="KW-1133">Transmembrane helix</keyword>
<dbReference type="RefSeq" id="WP_111903646.1">
    <property type="nucleotide sequence ID" value="NZ_QLNP01000068.1"/>
</dbReference>
<dbReference type="EMBL" id="QLNP01000068">
    <property type="protein sequence ID" value="RAM37539.1"/>
    <property type="molecule type" value="Genomic_DNA"/>
</dbReference>
<evidence type="ECO:0000313" key="3">
    <source>
        <dbReference type="EMBL" id="RAM37539.1"/>
    </source>
</evidence>
<keyword evidence="2" id="KW-0812">Transmembrane</keyword>
<protein>
    <recommendedName>
        <fullName evidence="5">DUF2567 domain-containing protein</fullName>
    </recommendedName>
</protein>
<gene>
    <name evidence="3" type="ORF">DBZ45_09355</name>
</gene>
<keyword evidence="2" id="KW-0472">Membrane</keyword>
<comment type="caution">
    <text evidence="3">The sequence shown here is derived from an EMBL/GenBank/DDBJ whole genome shotgun (WGS) entry which is preliminary data.</text>
</comment>
<feature type="region of interest" description="Disordered" evidence="1">
    <location>
        <begin position="1"/>
        <end position="21"/>
    </location>
</feature>
<reference evidence="3 4" key="1">
    <citation type="submission" date="2018-04" db="EMBL/GenBank/DDBJ databases">
        <title>Bacteria isolated from cave deposits of Manipur.</title>
        <authorList>
            <person name="Sahoo D."/>
            <person name="Sarangthem I."/>
            <person name="Nandeibam J."/>
        </authorList>
    </citation>
    <scope>NUCLEOTIDE SEQUENCE [LARGE SCALE GENOMIC DNA]</scope>
    <source>
        <strain evidence="4">mrc11</strain>
    </source>
</reference>
<feature type="transmembrane region" description="Helical" evidence="2">
    <location>
        <begin position="104"/>
        <end position="128"/>
    </location>
</feature>
<evidence type="ECO:0000256" key="2">
    <source>
        <dbReference type="SAM" id="Phobius"/>
    </source>
</evidence>
<proteinExistence type="predicted"/>
<evidence type="ECO:0000313" key="4">
    <source>
        <dbReference type="Proteomes" id="UP000249166"/>
    </source>
</evidence>
<organism evidence="3 4">
    <name type="scientific">Arthrobacter globiformis</name>
    <dbReference type="NCBI Taxonomy" id="1665"/>
    <lineage>
        <taxon>Bacteria</taxon>
        <taxon>Bacillati</taxon>
        <taxon>Actinomycetota</taxon>
        <taxon>Actinomycetes</taxon>
        <taxon>Micrococcales</taxon>
        <taxon>Micrococcaceae</taxon>
        <taxon>Arthrobacter</taxon>
    </lineage>
</organism>
<name>A0A328HFY2_ARTGO</name>
<dbReference type="Proteomes" id="UP000249166">
    <property type="component" value="Unassembled WGS sequence"/>
</dbReference>
<dbReference type="OrthoDB" id="4965243at2"/>
<feature type="transmembrane region" description="Helical" evidence="2">
    <location>
        <begin position="27"/>
        <end position="47"/>
    </location>
</feature>
<dbReference type="AlphaFoldDB" id="A0A328HFY2"/>
<evidence type="ECO:0008006" key="5">
    <source>
        <dbReference type="Google" id="ProtNLM"/>
    </source>
</evidence>